<protein>
    <submittedName>
        <fullName evidence="1">Uncharacterized protein</fullName>
    </submittedName>
</protein>
<name>A0AAE7G4B4_CARRU</name>
<evidence type="ECO:0000313" key="2">
    <source>
        <dbReference type="Proteomes" id="UP000510930"/>
    </source>
</evidence>
<proteinExistence type="predicted"/>
<organism evidence="1 2">
    <name type="scientific">Carsonella ruddii</name>
    <dbReference type="NCBI Taxonomy" id="114186"/>
    <lineage>
        <taxon>Bacteria</taxon>
        <taxon>Pseudomonadati</taxon>
        <taxon>Pseudomonadota</taxon>
        <taxon>Gammaproteobacteria</taxon>
        <taxon>Oceanospirillales</taxon>
        <taxon>Halomonadaceae</taxon>
        <taxon>Zymobacter group</taxon>
        <taxon>Candidatus Carsonella</taxon>
    </lineage>
</organism>
<dbReference type="EMBL" id="CP041245">
    <property type="protein sequence ID" value="QLK14170.1"/>
    <property type="molecule type" value="Genomic_DNA"/>
</dbReference>
<reference evidence="1 2" key="1">
    <citation type="submission" date="2019-06" db="EMBL/GenBank/DDBJ databases">
        <authorList>
            <person name="Petrone J.R."/>
            <person name="Munoz-Beristain A."/>
            <person name="Russell J.T."/>
            <person name="Rios-Glusberger P."/>
            <person name="Triplett E.W."/>
        </authorList>
    </citation>
    <scope>NUCLEOTIDE SEQUENCE [LARGE SCALE GENOMIC DNA]</scope>
    <source>
        <strain evidence="1">JRPAMB4</strain>
    </source>
</reference>
<dbReference type="AlphaFoldDB" id="A0AAE7G4B4"/>
<sequence>MNDIKTINYLNKKKLFCIFNKKYDFSINYLLNFLKKYNINYIDNIILFNKKIIFIKHDINLIYLIFFKMGEGNFNFYFINFLKKNLIKNCNLLLINNNLISLNQKKINFFYYKNNYCDFFIIKKILTNITLNFKKKNYLIKNNTFIIIQVYKNYFYIKKIKSNNFLIRTKIFLKFNKNVFICINSKYLKNFLTQNKQISIYYSVNNKIVIFKKKFEIYFKAIGYI</sequence>
<accession>A0AAE7G4B4</accession>
<gene>
    <name evidence="1" type="ORF">FK493_01130</name>
</gene>
<dbReference type="Proteomes" id="UP000510930">
    <property type="component" value="Chromosome"/>
</dbReference>
<dbReference type="RefSeq" id="WP_180806753.1">
    <property type="nucleotide sequence ID" value="NZ_CP041245.1"/>
</dbReference>
<evidence type="ECO:0000313" key="1">
    <source>
        <dbReference type="EMBL" id="QLK14170.1"/>
    </source>
</evidence>